<comment type="similarity">
    <text evidence="2">Belongs to the acyltransferase 3 family.</text>
</comment>
<reference evidence="9 10" key="1">
    <citation type="submission" date="2018-09" db="EMBL/GenBank/DDBJ databases">
        <title>Evolutionary history of phycoerythrin pigmentation in the water bloom-forming cyanobacterium Microcystis aeruginosa.</title>
        <authorList>
            <person name="Tanabe Y."/>
            <person name="Tanabe Y."/>
            <person name="Yamaguchi H."/>
        </authorList>
    </citation>
    <scope>NUCLEOTIDE SEQUENCE [LARGE SCALE GENOMIC DNA]</scope>
    <source>
        <strain evidence="9 10">NIES-2519</strain>
    </source>
</reference>
<evidence type="ECO:0000256" key="2">
    <source>
        <dbReference type="ARBA" id="ARBA00007400"/>
    </source>
</evidence>
<keyword evidence="4 7" id="KW-0812">Transmembrane</keyword>
<feature type="transmembrane region" description="Helical" evidence="7">
    <location>
        <begin position="290"/>
        <end position="318"/>
    </location>
</feature>
<dbReference type="PANTHER" id="PTHR40074">
    <property type="entry name" value="O-ACETYLTRANSFERASE WECH"/>
    <property type="match status" value="1"/>
</dbReference>
<feature type="transmembrane region" description="Helical" evidence="7">
    <location>
        <begin position="98"/>
        <end position="131"/>
    </location>
</feature>
<evidence type="ECO:0000256" key="1">
    <source>
        <dbReference type="ARBA" id="ARBA00004651"/>
    </source>
</evidence>
<dbReference type="RefSeq" id="WP_110544434.1">
    <property type="nucleotide sequence ID" value="NZ_BHVO01000053.1"/>
</dbReference>
<evidence type="ECO:0000313" key="10">
    <source>
        <dbReference type="Proteomes" id="UP000323569"/>
    </source>
</evidence>
<keyword evidence="6 7" id="KW-0472">Membrane</keyword>
<dbReference type="Pfam" id="PF01757">
    <property type="entry name" value="Acyl_transf_3"/>
    <property type="match status" value="1"/>
</dbReference>
<feature type="transmembrane region" description="Helical" evidence="7">
    <location>
        <begin position="251"/>
        <end position="270"/>
    </location>
</feature>
<feature type="transmembrane region" description="Helical" evidence="7">
    <location>
        <begin position="220"/>
        <end position="239"/>
    </location>
</feature>
<dbReference type="GO" id="GO:0016413">
    <property type="term" value="F:O-acetyltransferase activity"/>
    <property type="evidence" value="ECO:0007669"/>
    <property type="project" value="TreeGrafter"/>
</dbReference>
<organism evidence="9 10">
    <name type="scientific">Microcystis aeruginosa NIES-2519</name>
    <dbReference type="NCBI Taxonomy" id="2303981"/>
    <lineage>
        <taxon>Bacteria</taxon>
        <taxon>Bacillati</taxon>
        <taxon>Cyanobacteriota</taxon>
        <taxon>Cyanophyceae</taxon>
        <taxon>Oscillatoriophycideae</taxon>
        <taxon>Chroococcales</taxon>
        <taxon>Microcystaceae</taxon>
        <taxon>Microcystis</taxon>
    </lineage>
</organism>
<dbReference type="Proteomes" id="UP000323569">
    <property type="component" value="Unassembled WGS sequence"/>
</dbReference>
<evidence type="ECO:0000259" key="8">
    <source>
        <dbReference type="Pfam" id="PF01757"/>
    </source>
</evidence>
<evidence type="ECO:0000256" key="5">
    <source>
        <dbReference type="ARBA" id="ARBA00022989"/>
    </source>
</evidence>
<feature type="transmembrane region" description="Helical" evidence="7">
    <location>
        <begin position="7"/>
        <end position="23"/>
    </location>
</feature>
<feature type="transmembrane region" description="Helical" evidence="7">
    <location>
        <begin position="170"/>
        <end position="191"/>
    </location>
</feature>
<name>A0A5A5R4U9_MICAE</name>
<keyword evidence="5 7" id="KW-1133">Transmembrane helix</keyword>
<dbReference type="PANTHER" id="PTHR40074:SF2">
    <property type="entry name" value="O-ACETYLTRANSFERASE WECH"/>
    <property type="match status" value="1"/>
</dbReference>
<dbReference type="GO" id="GO:0005886">
    <property type="term" value="C:plasma membrane"/>
    <property type="evidence" value="ECO:0007669"/>
    <property type="project" value="UniProtKB-SubCell"/>
</dbReference>
<accession>A0A5A5R4U9</accession>
<evidence type="ECO:0000256" key="7">
    <source>
        <dbReference type="SAM" id="Phobius"/>
    </source>
</evidence>
<feature type="transmembrane region" description="Helical" evidence="7">
    <location>
        <begin position="198"/>
        <end position="214"/>
    </location>
</feature>
<dbReference type="EMBL" id="BHVO01000053">
    <property type="protein sequence ID" value="GCA71404.1"/>
    <property type="molecule type" value="Genomic_DNA"/>
</dbReference>
<comment type="caution">
    <text evidence="9">The sequence shown here is derived from an EMBL/GenBank/DDBJ whole genome shotgun (WGS) entry which is preliminary data.</text>
</comment>
<dbReference type="AlphaFoldDB" id="A0A5A5R4U9"/>
<proteinExistence type="inferred from homology"/>
<keyword evidence="3" id="KW-1003">Cell membrane</keyword>
<feature type="transmembrane region" description="Helical" evidence="7">
    <location>
        <begin position="35"/>
        <end position="53"/>
    </location>
</feature>
<feature type="transmembrane region" description="Helical" evidence="7">
    <location>
        <begin position="138"/>
        <end position="158"/>
    </location>
</feature>
<dbReference type="GO" id="GO:0009246">
    <property type="term" value="P:enterobacterial common antigen biosynthetic process"/>
    <property type="evidence" value="ECO:0007669"/>
    <property type="project" value="TreeGrafter"/>
</dbReference>
<dbReference type="InterPro" id="IPR002656">
    <property type="entry name" value="Acyl_transf_3_dom"/>
</dbReference>
<gene>
    <name evidence="9" type="ORF">MiYa_02943</name>
</gene>
<protein>
    <recommendedName>
        <fullName evidence="8">Acyltransferase 3 domain-containing protein</fullName>
    </recommendedName>
</protein>
<evidence type="ECO:0000256" key="6">
    <source>
        <dbReference type="ARBA" id="ARBA00023136"/>
    </source>
</evidence>
<sequence>MARNYTIDYIRLIYAFGVILIHLEPSSLNAEKMTAYFGIGAVPFFLLTSLYLFQSKAARFDKINVWRILIPYFSWSAIYLISRTVKSLATQTRLDYDWFAIIFLGGAAVQLYFLPLLLCFLIVASAIYTLFVDRDCKISAKFLAIFSIISLIVASNFFRGTSYLGFSNDFFSRALYYTFISQSVLTLLPHFMQMRNKVFVFSVISAFALIFLGVEKKGVSSLAVSSLLLPVAILIACLMRPTYKVSKITNSILSTTYGIYICHHLFIEIIEFAFNKLSLNYSPYSISSKLIIAFAVIILSILFVLLIRRWAILAFLLLGEAKSNKTGQST</sequence>
<feature type="domain" description="Acyltransferase 3" evidence="8">
    <location>
        <begin position="4"/>
        <end position="308"/>
    </location>
</feature>
<comment type="subcellular location">
    <subcellularLocation>
        <location evidence="1">Cell membrane</location>
        <topology evidence="1">Multi-pass membrane protein</topology>
    </subcellularLocation>
</comment>
<feature type="transmembrane region" description="Helical" evidence="7">
    <location>
        <begin position="65"/>
        <end position="82"/>
    </location>
</feature>
<evidence type="ECO:0000313" key="9">
    <source>
        <dbReference type="EMBL" id="GCA71404.1"/>
    </source>
</evidence>
<evidence type="ECO:0000256" key="4">
    <source>
        <dbReference type="ARBA" id="ARBA00022692"/>
    </source>
</evidence>
<evidence type="ECO:0000256" key="3">
    <source>
        <dbReference type="ARBA" id="ARBA00022475"/>
    </source>
</evidence>